<keyword evidence="1" id="KW-0812">Transmembrane</keyword>
<evidence type="ECO:0000256" key="1">
    <source>
        <dbReference type="SAM" id="Phobius"/>
    </source>
</evidence>
<feature type="non-terminal residue" evidence="2">
    <location>
        <position position="35"/>
    </location>
</feature>
<proteinExistence type="predicted"/>
<protein>
    <submittedName>
        <fullName evidence="2">Uncharacterized protein</fullName>
    </submittedName>
</protein>
<keyword evidence="1" id="KW-0472">Membrane</keyword>
<feature type="transmembrane region" description="Helical" evidence="1">
    <location>
        <begin position="12"/>
        <end position="29"/>
    </location>
</feature>
<name>A0A6V8NMD5_9ACTN</name>
<evidence type="ECO:0000313" key="3">
    <source>
        <dbReference type="Proteomes" id="UP000574717"/>
    </source>
</evidence>
<organism evidence="2 3">
    <name type="scientific">Candidatus Hakubella thermalkaliphila</name>
    <dbReference type="NCBI Taxonomy" id="2754717"/>
    <lineage>
        <taxon>Bacteria</taxon>
        <taxon>Bacillati</taxon>
        <taxon>Actinomycetota</taxon>
        <taxon>Actinomycetota incertae sedis</taxon>
        <taxon>Candidatus Hakubellales</taxon>
        <taxon>Candidatus Hakubellaceae</taxon>
        <taxon>Candidatus Hakubella</taxon>
    </lineage>
</organism>
<dbReference type="EMBL" id="BLRU01000483">
    <property type="protein sequence ID" value="GFP20514.1"/>
    <property type="molecule type" value="Genomic_DNA"/>
</dbReference>
<dbReference type="AlphaFoldDB" id="A0A6V8NMD5"/>
<comment type="caution">
    <text evidence="2">The sequence shown here is derived from an EMBL/GenBank/DDBJ whole genome shotgun (WGS) entry which is preliminary data.</text>
</comment>
<sequence>MQQKKSSWKIGHTVLAGLLVLLMTASWMLPFSTEA</sequence>
<keyword evidence="1" id="KW-1133">Transmembrane helix</keyword>
<reference evidence="2 3" key="1">
    <citation type="journal article" date="2020" name="Front. Microbiol.">
        <title>Single-cell genomics of novel Actinobacteria with the Wood-Ljungdahl pathway discovered in a serpentinizing system.</title>
        <authorList>
            <person name="Merino N."/>
            <person name="Kawai M."/>
            <person name="Boyd E.S."/>
            <person name="Colman D.R."/>
            <person name="McGlynn S.E."/>
            <person name="Nealson K.H."/>
            <person name="Kurokawa K."/>
            <person name="Hongoh Y."/>
        </authorList>
    </citation>
    <scope>NUCLEOTIDE SEQUENCE [LARGE SCALE GENOMIC DNA]</scope>
    <source>
        <strain evidence="2 3">S03</strain>
    </source>
</reference>
<gene>
    <name evidence="2" type="ORF">HKBW3S03_02017</name>
</gene>
<accession>A0A6V8NMD5</accession>
<dbReference type="Proteomes" id="UP000574717">
    <property type="component" value="Unassembled WGS sequence"/>
</dbReference>
<evidence type="ECO:0000313" key="2">
    <source>
        <dbReference type="EMBL" id="GFP20514.1"/>
    </source>
</evidence>